<keyword evidence="4 5" id="KW-0472">Membrane</keyword>
<gene>
    <name evidence="7" type="ORF">CVV64_09640</name>
</gene>
<feature type="transmembrane region" description="Helical" evidence="5">
    <location>
        <begin position="147"/>
        <end position="164"/>
    </location>
</feature>
<dbReference type="Proteomes" id="UP000233256">
    <property type="component" value="Unassembled WGS sequence"/>
</dbReference>
<feature type="domain" description="O-antigen ligase-related" evidence="6">
    <location>
        <begin position="247"/>
        <end position="373"/>
    </location>
</feature>
<evidence type="ECO:0000256" key="2">
    <source>
        <dbReference type="ARBA" id="ARBA00022692"/>
    </source>
</evidence>
<feature type="transmembrane region" description="Helical" evidence="5">
    <location>
        <begin position="214"/>
        <end position="232"/>
    </location>
</feature>
<comment type="caution">
    <text evidence="7">The sequence shown here is derived from an EMBL/GenBank/DDBJ whole genome shotgun (WGS) entry which is preliminary data.</text>
</comment>
<keyword evidence="3 5" id="KW-1133">Transmembrane helix</keyword>
<feature type="transmembrane region" description="Helical" evidence="5">
    <location>
        <begin position="176"/>
        <end position="194"/>
    </location>
</feature>
<feature type="transmembrane region" description="Helical" evidence="5">
    <location>
        <begin position="85"/>
        <end position="104"/>
    </location>
</feature>
<dbReference type="PANTHER" id="PTHR37422">
    <property type="entry name" value="TEICHURONIC ACID BIOSYNTHESIS PROTEIN TUAE"/>
    <property type="match status" value="1"/>
</dbReference>
<protein>
    <recommendedName>
        <fullName evidence="6">O-antigen ligase-related domain-containing protein</fullName>
    </recommendedName>
</protein>
<accession>A0A2N1PQK4</accession>
<feature type="transmembrane region" description="Helical" evidence="5">
    <location>
        <begin position="365"/>
        <end position="383"/>
    </location>
</feature>
<feature type="transmembrane region" description="Helical" evidence="5">
    <location>
        <begin position="16"/>
        <end position="38"/>
    </location>
</feature>
<reference evidence="7 8" key="1">
    <citation type="journal article" date="2017" name="ISME J.">
        <title>Potential for microbial H2 and metal transformations associated with novel bacteria and archaea in deep terrestrial subsurface sediments.</title>
        <authorList>
            <person name="Hernsdorf A.W."/>
            <person name="Amano Y."/>
            <person name="Miyakawa K."/>
            <person name="Ise K."/>
            <person name="Suzuki Y."/>
            <person name="Anantharaman K."/>
            <person name="Probst A."/>
            <person name="Burstein D."/>
            <person name="Thomas B.C."/>
            <person name="Banfield J.F."/>
        </authorList>
    </citation>
    <scope>NUCLEOTIDE SEQUENCE [LARGE SCALE GENOMIC DNA]</scope>
    <source>
        <strain evidence="7">HGW-Wallbacteria-1</strain>
    </source>
</reference>
<evidence type="ECO:0000256" key="5">
    <source>
        <dbReference type="SAM" id="Phobius"/>
    </source>
</evidence>
<proteinExistence type="predicted"/>
<evidence type="ECO:0000313" key="7">
    <source>
        <dbReference type="EMBL" id="PKK90609.1"/>
    </source>
</evidence>
<dbReference type="AlphaFoldDB" id="A0A2N1PQK4"/>
<evidence type="ECO:0000259" key="6">
    <source>
        <dbReference type="Pfam" id="PF04932"/>
    </source>
</evidence>
<dbReference type="InterPro" id="IPR007016">
    <property type="entry name" value="O-antigen_ligase-rel_domated"/>
</dbReference>
<comment type="subcellular location">
    <subcellularLocation>
        <location evidence="1">Membrane</location>
        <topology evidence="1">Multi-pass membrane protein</topology>
    </subcellularLocation>
</comment>
<dbReference type="EMBL" id="PGXC01000005">
    <property type="protein sequence ID" value="PKK90609.1"/>
    <property type="molecule type" value="Genomic_DNA"/>
</dbReference>
<feature type="transmembrane region" description="Helical" evidence="5">
    <location>
        <begin position="45"/>
        <end position="73"/>
    </location>
</feature>
<feature type="transmembrane region" description="Helical" evidence="5">
    <location>
        <begin position="420"/>
        <end position="439"/>
    </location>
</feature>
<feature type="transmembrane region" description="Helical" evidence="5">
    <location>
        <begin position="280"/>
        <end position="299"/>
    </location>
</feature>
<name>A0A2N1PQK4_9BACT</name>
<sequence length="513" mass="57888">MAIKRRYRNFFETTDILASLIIIVAIVLWCYMVSVMVVNLDPRKIFLVIFSIIIFLVVIVHPEFGFGLIVFISPIYNPYIREVKISGALANNLLFIMALIAFVAKKLIHKDRSIVHTNLDFPVFSLIIWMVMIMYQTTNFAMAFKKFFGLLLFLLPIFVTINIVTNRKIFAKLLDIISFSTILGALYGIYTAVFEPFGGSIYRAYGAFVNPNELGNYLLITIPLILSYSLSLGSSFKRMVLLGGNSILFLALLATKSRGAWIGVGFGLVFLSLYHRQRIVIMLLISITVITLFSVPQLSDKVMAINFNTNSFMARYVLWFEAIKTIREHPFTGVGFGNWLRIPIPYNAKTFDNAFNMFLTAGAEMGIIGMLLLAWVLLAPFFKGIKLVMKLEDQFWRHVIMGLTASILASLVHGMVEDPVYMIFTNWMLGICLGLVYAASEIINAESQAAQEKLANEAGAVETESEFNRVDKSSGYRNKNGNGYVSDVRGGRKYTHRVIPKRPDGSRDPVFFK</sequence>
<feature type="transmembrane region" description="Helical" evidence="5">
    <location>
        <begin position="395"/>
        <end position="414"/>
    </location>
</feature>
<dbReference type="PANTHER" id="PTHR37422:SF13">
    <property type="entry name" value="LIPOPOLYSACCHARIDE BIOSYNTHESIS PROTEIN PA4999-RELATED"/>
    <property type="match status" value="1"/>
</dbReference>
<feature type="transmembrane region" description="Helical" evidence="5">
    <location>
        <begin position="260"/>
        <end position="275"/>
    </location>
</feature>
<organism evidence="7 8">
    <name type="scientific">Candidatus Wallbacteria bacterium HGW-Wallbacteria-1</name>
    <dbReference type="NCBI Taxonomy" id="2013854"/>
    <lineage>
        <taxon>Bacteria</taxon>
        <taxon>Candidatus Walliibacteriota</taxon>
    </lineage>
</organism>
<evidence type="ECO:0000256" key="4">
    <source>
        <dbReference type="ARBA" id="ARBA00023136"/>
    </source>
</evidence>
<evidence type="ECO:0000256" key="3">
    <source>
        <dbReference type="ARBA" id="ARBA00022989"/>
    </source>
</evidence>
<evidence type="ECO:0000256" key="1">
    <source>
        <dbReference type="ARBA" id="ARBA00004141"/>
    </source>
</evidence>
<evidence type="ECO:0000313" key="8">
    <source>
        <dbReference type="Proteomes" id="UP000233256"/>
    </source>
</evidence>
<dbReference type="InterPro" id="IPR051533">
    <property type="entry name" value="WaaL-like"/>
</dbReference>
<keyword evidence="2 5" id="KW-0812">Transmembrane</keyword>
<dbReference type="GO" id="GO:0016020">
    <property type="term" value="C:membrane"/>
    <property type="evidence" value="ECO:0007669"/>
    <property type="project" value="UniProtKB-SubCell"/>
</dbReference>
<dbReference type="Pfam" id="PF04932">
    <property type="entry name" value="Wzy_C"/>
    <property type="match status" value="1"/>
</dbReference>
<feature type="transmembrane region" description="Helical" evidence="5">
    <location>
        <begin position="116"/>
        <end position="135"/>
    </location>
</feature>